<dbReference type="InterPro" id="IPR002347">
    <property type="entry name" value="SDR_fam"/>
</dbReference>
<name>D3SXZ7_NATMM</name>
<accession>D3SXZ7</accession>
<dbReference type="HOGENOM" id="CLU_010194_2_1_2"/>
<dbReference type="Proteomes" id="UP000001879">
    <property type="component" value="Chromosome"/>
</dbReference>
<dbReference type="AlphaFoldDB" id="D3SXZ7"/>
<dbReference type="GO" id="GO:0016020">
    <property type="term" value="C:membrane"/>
    <property type="evidence" value="ECO:0007669"/>
    <property type="project" value="TreeGrafter"/>
</dbReference>
<protein>
    <submittedName>
        <fullName evidence="3">Oxidoreductase (Short-chain dehydrogenase family)</fullName>
        <ecNumber evidence="3">1.1.1.-</ecNumber>
    </submittedName>
    <submittedName>
        <fullName evidence="4">Short-chain dehydrogenase/reductase SDR</fullName>
    </submittedName>
</protein>
<reference evidence="3 5" key="2">
    <citation type="journal article" date="2012" name="BMC Genomics">
        <title>A comparative genomics perspective on the genetic content of the alkaliphilic haloarchaeon Natrialba magadii ATCC 43099T.</title>
        <authorList>
            <person name="Siddaramappa S."/>
            <person name="Challacombe J.F."/>
            <person name="Decastro R.E."/>
            <person name="Pfeiffer F."/>
            <person name="Sastre D.E."/>
            <person name="Gimenez M.I."/>
            <person name="Paggi R.A."/>
            <person name="Detter J.C."/>
            <person name="Davenport K.W."/>
            <person name="Goodwin L.A."/>
            <person name="Kyrpides N."/>
            <person name="Tapia R."/>
            <person name="Pitluck S."/>
            <person name="Lucas S."/>
            <person name="Woyke T."/>
            <person name="Maupin-Furlow J.A."/>
        </authorList>
    </citation>
    <scope>NUCLEOTIDE SEQUENCE [LARGE SCALE GENOMIC DNA]</scope>
    <source>
        <strain evidence="3">ATCC 43099</strain>
        <strain evidence="5">ATCC 43099 / DSM 3394 / CCM 3739 / CIP 104546 / IAM 13178 / JCM 8861 / NBRC 102185 / NCIMB 2190 / MS3</strain>
    </source>
</reference>
<dbReference type="PATRIC" id="fig|547559.17.peg.503"/>
<dbReference type="InterPro" id="IPR020904">
    <property type="entry name" value="Sc_DH/Rdtase_CS"/>
</dbReference>
<dbReference type="GeneID" id="8823273"/>
<dbReference type="SUPFAM" id="SSF51735">
    <property type="entry name" value="NAD(P)-binding Rossmann-fold domains"/>
    <property type="match status" value="1"/>
</dbReference>
<keyword evidence="5" id="KW-1185">Reference proteome</keyword>
<keyword evidence="2 3" id="KW-0560">Oxidoreductase</keyword>
<reference evidence="3" key="4">
    <citation type="submission" date="2016-09" db="EMBL/GenBank/DDBJ databases">
        <authorList>
            <person name="Pfeiffer F."/>
        </authorList>
    </citation>
    <scope>NUCLEOTIDE SEQUENCE</scope>
    <source>
        <strain evidence="3">ATCC 43099</strain>
    </source>
</reference>
<dbReference type="EMBL" id="AOHS01000010">
    <property type="protein sequence ID" value="ELY33194.1"/>
    <property type="molecule type" value="Genomic_DNA"/>
</dbReference>
<gene>
    <name evidence="3" type="ordered locus">Nmag_0449</name>
    <name evidence="4" type="ORF">C500_02659</name>
</gene>
<evidence type="ECO:0000256" key="2">
    <source>
        <dbReference type="ARBA" id="ARBA00023002"/>
    </source>
</evidence>
<dbReference type="Gene3D" id="3.40.50.720">
    <property type="entry name" value="NAD(P)-binding Rossmann-like Domain"/>
    <property type="match status" value="1"/>
</dbReference>
<dbReference type="OrthoDB" id="7442at2157"/>
<dbReference type="PROSITE" id="PS00061">
    <property type="entry name" value="ADH_SHORT"/>
    <property type="match status" value="1"/>
</dbReference>
<dbReference type="Pfam" id="PF00106">
    <property type="entry name" value="adh_short"/>
    <property type="match status" value="1"/>
</dbReference>
<dbReference type="eggNOG" id="arCOG01263">
    <property type="taxonomic scope" value="Archaea"/>
</dbReference>
<dbReference type="PRINTS" id="PR00081">
    <property type="entry name" value="GDHRDH"/>
</dbReference>
<dbReference type="RefSeq" id="WP_004213996.1">
    <property type="nucleotide sequence ID" value="NC_013922.1"/>
</dbReference>
<proteinExistence type="inferred from homology"/>
<dbReference type="Proteomes" id="UP000011543">
    <property type="component" value="Unassembled WGS sequence"/>
</dbReference>
<dbReference type="PANTHER" id="PTHR44196">
    <property type="entry name" value="DEHYDROGENASE/REDUCTASE SDR FAMILY MEMBER 7B"/>
    <property type="match status" value="1"/>
</dbReference>
<dbReference type="PaxDb" id="547559-Nmag_0449"/>
<evidence type="ECO:0000313" key="6">
    <source>
        <dbReference type="Proteomes" id="UP000011543"/>
    </source>
</evidence>
<evidence type="ECO:0000313" key="3">
    <source>
        <dbReference type="EMBL" id="ADD04037.1"/>
    </source>
</evidence>
<reference evidence="4 6" key="3">
    <citation type="journal article" date="2014" name="PLoS Genet.">
        <title>Phylogenetically driven sequencing of extremely halophilic archaea reveals strategies for static and dynamic osmo-response.</title>
        <authorList>
            <person name="Becker E.A."/>
            <person name="Seitzer P.M."/>
            <person name="Tritt A."/>
            <person name="Larsen D."/>
            <person name="Krusor M."/>
            <person name="Yao A.I."/>
            <person name="Wu D."/>
            <person name="Madern D."/>
            <person name="Eisen J.A."/>
            <person name="Darling A.E."/>
            <person name="Facciotti M.T."/>
        </authorList>
    </citation>
    <scope>NUCLEOTIDE SEQUENCE [LARGE SCALE GENOMIC DNA]</scope>
    <source>
        <strain evidence="6">ATCC 43099 / DSM 3394 / CCM 3739 / CIP 104546 / IAM 13178 / JCM 8861 / NBRC 102185 / NCIMB 2190 / MS3</strain>
        <strain evidence="4">MS-3</strain>
    </source>
</reference>
<dbReference type="EMBL" id="CP001932">
    <property type="protein sequence ID" value="ADD04037.1"/>
    <property type="molecule type" value="Genomic_DNA"/>
</dbReference>
<dbReference type="InterPro" id="IPR036291">
    <property type="entry name" value="NAD(P)-bd_dom_sf"/>
</dbReference>
<dbReference type="PANTHER" id="PTHR44196:SF3">
    <property type="entry name" value="SHORT CHAIN DEHYDROGENASE FAMILY PROTEIN"/>
    <property type="match status" value="1"/>
</dbReference>
<organism evidence="3 5">
    <name type="scientific">Natrialba magadii (strain ATCC 43099 / DSM 3394 / CCM 3739 / CIP 104546 / IAM 13178 / JCM 8861 / NBRC 102185 / NCIMB 2190 / MS3)</name>
    <name type="common">Natronobacterium magadii</name>
    <dbReference type="NCBI Taxonomy" id="547559"/>
    <lineage>
        <taxon>Archaea</taxon>
        <taxon>Methanobacteriati</taxon>
        <taxon>Methanobacteriota</taxon>
        <taxon>Stenosarchaea group</taxon>
        <taxon>Halobacteria</taxon>
        <taxon>Halobacteriales</taxon>
        <taxon>Natrialbaceae</taxon>
        <taxon>Natrialba</taxon>
    </lineage>
</organism>
<sequence>MTTAPAATDHSEQPRGAIIVGASSGIGAALAHELAADGYEVGLTARRTEQLKAVGGELPTKAYVATMDVTDTETAREHFFELADAMPSVDLVVISAGVGDANYALEWETERQTVDVNVRGFTAIATAAMEYFESRTDDSSDPHGHLVGLSSVAAHFGNGGTQAYNASKAYVSRYLEGLRSRQAGNDANVTITTIEPGFVDTDLSYGSFWECSPETAASQIADAIREERDHAYVTRRWRLVAWVLKALPESAIRRLFA</sequence>
<evidence type="ECO:0000313" key="4">
    <source>
        <dbReference type="EMBL" id="ELY33194.1"/>
    </source>
</evidence>
<dbReference type="GO" id="GO:0016491">
    <property type="term" value="F:oxidoreductase activity"/>
    <property type="evidence" value="ECO:0007669"/>
    <property type="project" value="UniProtKB-KW"/>
</dbReference>
<comment type="similarity">
    <text evidence="1">Belongs to the short-chain dehydrogenases/reductases (SDR) family.</text>
</comment>
<reference evidence="5" key="1">
    <citation type="submission" date="2010-02" db="EMBL/GenBank/DDBJ databases">
        <title>Complete sequence of chromosome of Natrialba magadii ATCC 43099.</title>
        <authorList>
            <consortium name="US DOE Joint Genome Institute"/>
            <person name="Lucas S."/>
            <person name="Copeland A."/>
            <person name="Lapidus A."/>
            <person name="Cheng J.-F."/>
            <person name="Bruce D."/>
            <person name="Goodwin L."/>
            <person name="Pitluck S."/>
            <person name="Davenport K."/>
            <person name="Saunders E."/>
            <person name="Detter J.C."/>
            <person name="Han C."/>
            <person name="Tapia R."/>
            <person name="Land M."/>
            <person name="Hauser L."/>
            <person name="Kyrpides N."/>
            <person name="Mikhailova N."/>
            <person name="De Castro R.E."/>
            <person name="Maupin-Furlow J.A."/>
            <person name="Woyke T."/>
        </authorList>
    </citation>
    <scope>NUCLEOTIDE SEQUENCE [LARGE SCALE GENOMIC DNA]</scope>
    <source>
        <strain evidence="5">ATCC 43099 / DSM 3394 / CCM 3739 / CIP 104546 / IAM 13178 / JCM 8861 / NBRC 102185 / NCIMB 2190 / MS3</strain>
    </source>
</reference>
<dbReference type="KEGG" id="nmg:Nmag_0449"/>
<dbReference type="STRING" id="547559.Nmag_0449"/>
<evidence type="ECO:0000313" key="5">
    <source>
        <dbReference type="Proteomes" id="UP000001879"/>
    </source>
</evidence>
<dbReference type="EC" id="1.1.1.-" evidence="3"/>
<evidence type="ECO:0000256" key="1">
    <source>
        <dbReference type="ARBA" id="ARBA00006484"/>
    </source>
</evidence>